<dbReference type="Proteomes" id="UP000295411">
    <property type="component" value="Unassembled WGS sequence"/>
</dbReference>
<evidence type="ECO:0000256" key="1">
    <source>
        <dbReference type="SAM" id="MobiDB-lite"/>
    </source>
</evidence>
<feature type="region of interest" description="Disordered" evidence="1">
    <location>
        <begin position="45"/>
        <end position="69"/>
    </location>
</feature>
<dbReference type="Pfam" id="PF13472">
    <property type="entry name" value="Lipase_GDSL_2"/>
    <property type="match status" value="1"/>
</dbReference>
<sequence>MQVSNLGEHLAQKRNRKFGFAVVAMAVAAVLFIGSNILQGQRVNAENGGAPARTPSPLPSASTSPTPTAGPLSVWFSGDSLTVGVHATTEAEAFRSLVVTELGDRVGETTVTARSGATLQRVADEYEVPVGMDIAVVALGTNDFGTDPALFADQYTAYLDRVVEASPKAQLICLGAWRPSSIPGTSARDAAIWQACTAQGGTYIPLTGLFADASLRGPDGAPTWVGAADTFHPNSAGHRVIADRILASLT</sequence>
<evidence type="ECO:0000259" key="3">
    <source>
        <dbReference type="Pfam" id="PF13472"/>
    </source>
</evidence>
<evidence type="ECO:0000313" key="5">
    <source>
        <dbReference type="Proteomes" id="UP000295411"/>
    </source>
</evidence>
<keyword evidence="2" id="KW-1133">Transmembrane helix</keyword>
<feature type="compositionally biased region" description="Low complexity" evidence="1">
    <location>
        <begin position="50"/>
        <end position="69"/>
    </location>
</feature>
<evidence type="ECO:0000313" key="4">
    <source>
        <dbReference type="EMBL" id="TDK27786.1"/>
    </source>
</evidence>
<comment type="caution">
    <text evidence="4">The sequence shown here is derived from an EMBL/GenBank/DDBJ whole genome shotgun (WGS) entry which is preliminary data.</text>
</comment>
<gene>
    <name evidence="4" type="ORF">E2F48_01245</name>
</gene>
<name>A0A4R5U2B7_9MICC</name>
<dbReference type="InterPro" id="IPR036514">
    <property type="entry name" value="SGNH_hydro_sf"/>
</dbReference>
<evidence type="ECO:0000256" key="2">
    <source>
        <dbReference type="SAM" id="Phobius"/>
    </source>
</evidence>
<accession>A0A4R5U2B7</accession>
<feature type="transmembrane region" description="Helical" evidence="2">
    <location>
        <begin position="18"/>
        <end position="38"/>
    </location>
</feature>
<keyword evidence="4" id="KW-0378">Hydrolase</keyword>
<dbReference type="OrthoDB" id="9801375at2"/>
<keyword evidence="5" id="KW-1185">Reference proteome</keyword>
<dbReference type="CDD" id="cd00229">
    <property type="entry name" value="SGNH_hydrolase"/>
    <property type="match status" value="1"/>
</dbReference>
<reference evidence="4 5" key="1">
    <citation type="submission" date="2019-03" db="EMBL/GenBank/DDBJ databases">
        <title>Arthrobacter sp. nov., an bacterium isolated from biocrust in Mu Us Desert.</title>
        <authorList>
            <person name="Lixiong L."/>
        </authorList>
    </citation>
    <scope>NUCLEOTIDE SEQUENCE [LARGE SCALE GENOMIC DNA]</scope>
    <source>
        <strain evidence="4 5">SLN-3</strain>
    </source>
</reference>
<dbReference type="Gene3D" id="3.40.50.1110">
    <property type="entry name" value="SGNH hydrolase"/>
    <property type="match status" value="1"/>
</dbReference>
<dbReference type="InterPro" id="IPR013830">
    <property type="entry name" value="SGNH_hydro"/>
</dbReference>
<keyword evidence="2" id="KW-0472">Membrane</keyword>
<dbReference type="SUPFAM" id="SSF52266">
    <property type="entry name" value="SGNH hydrolase"/>
    <property type="match status" value="1"/>
</dbReference>
<proteinExistence type="predicted"/>
<dbReference type="AlphaFoldDB" id="A0A4R5U2B7"/>
<protein>
    <submittedName>
        <fullName evidence="4">SGNH/GDSL hydrolase family protein</fullName>
    </submittedName>
</protein>
<dbReference type="GO" id="GO:0016787">
    <property type="term" value="F:hydrolase activity"/>
    <property type="evidence" value="ECO:0007669"/>
    <property type="project" value="UniProtKB-KW"/>
</dbReference>
<dbReference type="EMBL" id="SMTK01000001">
    <property type="protein sequence ID" value="TDK27786.1"/>
    <property type="molecule type" value="Genomic_DNA"/>
</dbReference>
<feature type="domain" description="SGNH hydrolase-type esterase" evidence="3">
    <location>
        <begin position="78"/>
        <end position="240"/>
    </location>
</feature>
<organism evidence="4 5">
    <name type="scientific">Arthrobacter crusticola</name>
    <dbReference type="NCBI Taxonomy" id="2547960"/>
    <lineage>
        <taxon>Bacteria</taxon>
        <taxon>Bacillati</taxon>
        <taxon>Actinomycetota</taxon>
        <taxon>Actinomycetes</taxon>
        <taxon>Micrococcales</taxon>
        <taxon>Micrococcaceae</taxon>
        <taxon>Arthrobacter</taxon>
    </lineage>
</organism>
<keyword evidence="2" id="KW-0812">Transmembrane</keyword>